<feature type="region of interest" description="Disordered" evidence="1">
    <location>
        <begin position="27"/>
        <end position="86"/>
    </location>
</feature>
<dbReference type="AlphaFoldDB" id="A0A075GUZ2"/>
<protein>
    <submittedName>
        <fullName evidence="2">Plastocyanin</fullName>
    </submittedName>
</protein>
<proteinExistence type="predicted"/>
<dbReference type="SUPFAM" id="SSF49503">
    <property type="entry name" value="Cupredoxins"/>
    <property type="match status" value="1"/>
</dbReference>
<dbReference type="EMBL" id="KF900780">
    <property type="protein sequence ID" value="AIF06775.1"/>
    <property type="molecule type" value="Genomic_DNA"/>
</dbReference>
<feature type="compositionally biased region" description="Acidic residues" evidence="1">
    <location>
        <begin position="41"/>
        <end position="86"/>
    </location>
</feature>
<evidence type="ECO:0000313" key="2">
    <source>
        <dbReference type="EMBL" id="AIF06775.1"/>
    </source>
</evidence>
<reference evidence="2" key="1">
    <citation type="journal article" date="2014" name="Genome Biol. Evol.">
        <title>Pangenome evidence for extensive interdomain horizontal transfer affecting lineage core and shell genes in uncultured planktonic thaumarchaeota and euryarchaeota.</title>
        <authorList>
            <person name="Deschamps P."/>
            <person name="Zivanovic Y."/>
            <person name="Moreira D."/>
            <person name="Rodriguez-Valera F."/>
            <person name="Lopez-Garcia P."/>
        </authorList>
    </citation>
    <scope>NUCLEOTIDE SEQUENCE</scope>
</reference>
<dbReference type="PROSITE" id="PS51257">
    <property type="entry name" value="PROKAR_LIPOPROTEIN"/>
    <property type="match status" value="1"/>
</dbReference>
<feature type="compositionally biased region" description="Low complexity" evidence="1">
    <location>
        <begin position="27"/>
        <end position="40"/>
    </location>
</feature>
<name>A0A075GUZ2_9EURY</name>
<evidence type="ECO:0000256" key="1">
    <source>
        <dbReference type="SAM" id="MobiDB-lite"/>
    </source>
</evidence>
<sequence length="195" mass="20756">MNSSKFISMLGILLVSMVFFSGCIGTPETTPTTVETPAVEETTEGETTETTEGETTETTEGETTETTEGETTETTEGETTETTEGETTDVVGHELGPITHLVEITANGFNPNSLTVSAGDAVSFVNQDSSKHWPASDVHPTHGTYPESGGCIGSTFDSCAGLEQNENYLFTFDEVGSWSYHDHLNPSLTGKVVVE</sequence>
<dbReference type="Gene3D" id="2.60.40.420">
    <property type="entry name" value="Cupredoxins - blue copper proteins"/>
    <property type="match status" value="1"/>
</dbReference>
<organism evidence="2">
    <name type="scientific">uncultured marine group II/III euryarchaeote KM3_195_B08</name>
    <dbReference type="NCBI Taxonomy" id="1457970"/>
    <lineage>
        <taxon>Archaea</taxon>
        <taxon>Methanobacteriati</taxon>
        <taxon>Methanobacteriota</taxon>
        <taxon>environmental samples</taxon>
    </lineage>
</organism>
<dbReference type="InterPro" id="IPR008972">
    <property type="entry name" value="Cupredoxin"/>
</dbReference>
<accession>A0A075GUZ2</accession>